<proteinExistence type="predicted"/>
<evidence type="ECO:0000313" key="3">
    <source>
        <dbReference type="EMBL" id="MCU6700367.1"/>
    </source>
</evidence>
<comment type="caution">
    <text evidence="3">The sequence shown here is derived from an EMBL/GenBank/DDBJ whole genome shotgun (WGS) entry which is preliminary data.</text>
</comment>
<dbReference type="EMBL" id="JAOQJV010000011">
    <property type="protein sequence ID" value="MCU6700367.1"/>
    <property type="molecule type" value="Genomic_DNA"/>
</dbReference>
<reference evidence="3 4" key="1">
    <citation type="journal article" date="2021" name="ISME Commun">
        <title>Automated analysis of genomic sequences facilitates high-throughput and comprehensive description of bacteria.</title>
        <authorList>
            <person name="Hitch T.C.A."/>
        </authorList>
    </citation>
    <scope>NUCLEOTIDE SEQUENCE [LARGE SCALE GENOMIC DNA]</scope>
    <source>
        <strain evidence="3 4">Sanger_02</strain>
    </source>
</reference>
<keyword evidence="4" id="KW-1185">Reference proteome</keyword>
<dbReference type="InterPro" id="IPR046131">
    <property type="entry name" value="DUF6128"/>
</dbReference>
<name>A0ABT2S711_9FIRM</name>
<feature type="region of interest" description="Disordered" evidence="1">
    <location>
        <begin position="155"/>
        <end position="174"/>
    </location>
</feature>
<sequence length="288" mass="33819">MNTSNGSENVEQFIRYLYEYESDRPIRNVGFVKVETADDCTKIHIHGKGLRLGEETALKLYLFYPEEQVPVCVYQGEVTNVNPTINYRLVYTSEDTGVPEHYEAIAGILLMSESGRRYAAVWSDALLRISELRIWQEEPIPVTITEEILQKVVQDQEETVEPEQTAGQEEKQDVEVPLTEEEIDHYIEPTKPQIRKIQRQEIAMLPRCEWRVANNSFLLHGYYNYHYLILLEEENQMWLGVPGIYHRKEAKAAEVFGFTRFVQAEQDESEENEMFGYWCRKVRHMRSK</sequence>
<organism evidence="3 4">
    <name type="scientific">Dorea ammoniilytica</name>
    <dbReference type="NCBI Taxonomy" id="2981788"/>
    <lineage>
        <taxon>Bacteria</taxon>
        <taxon>Bacillati</taxon>
        <taxon>Bacillota</taxon>
        <taxon>Clostridia</taxon>
        <taxon>Lachnospirales</taxon>
        <taxon>Lachnospiraceae</taxon>
        <taxon>Dorea</taxon>
    </lineage>
</organism>
<dbReference type="Proteomes" id="UP001207605">
    <property type="component" value="Unassembled WGS sequence"/>
</dbReference>
<accession>A0ABT2S711</accession>
<evidence type="ECO:0000259" key="2">
    <source>
        <dbReference type="Pfam" id="PF19623"/>
    </source>
</evidence>
<evidence type="ECO:0000256" key="1">
    <source>
        <dbReference type="SAM" id="MobiDB-lite"/>
    </source>
</evidence>
<feature type="domain" description="DUF6128" evidence="2">
    <location>
        <begin position="192"/>
        <end position="278"/>
    </location>
</feature>
<evidence type="ECO:0000313" key="4">
    <source>
        <dbReference type="Proteomes" id="UP001207605"/>
    </source>
</evidence>
<dbReference type="Pfam" id="PF19623">
    <property type="entry name" value="DUF6128"/>
    <property type="match status" value="1"/>
</dbReference>
<protein>
    <submittedName>
        <fullName evidence="3">DUF6128 domain-containing protein</fullName>
    </submittedName>
</protein>
<dbReference type="RefSeq" id="WP_262581774.1">
    <property type="nucleotide sequence ID" value="NZ_JAOQJV010000011.1"/>
</dbReference>
<gene>
    <name evidence="3" type="ORF">OCV65_09005</name>
</gene>